<keyword evidence="3" id="KW-1185">Reference proteome</keyword>
<protein>
    <submittedName>
        <fullName evidence="2">HEPN domain-containing protein</fullName>
    </submittedName>
</protein>
<feature type="domain" description="HEPN" evidence="1">
    <location>
        <begin position="189"/>
        <end position="301"/>
    </location>
</feature>
<reference evidence="2 3" key="2">
    <citation type="journal article" date="2021" name="Microorganisms">
        <title>The Ever-Expanding Pseudomonas Genus: Description of 43 New Species and Partition of the Pseudomonas putida Group.</title>
        <authorList>
            <person name="Girard L."/>
            <person name="Lood C."/>
            <person name="Hofte M."/>
            <person name="Vandamme P."/>
            <person name="Rokni-Zadeh H."/>
            <person name="van Noort V."/>
            <person name="Lavigne R."/>
            <person name="De Mot R."/>
        </authorList>
    </citation>
    <scope>NUCLEOTIDE SEQUENCE [LARGE SCALE GENOMIC DNA]</scope>
    <source>
        <strain evidence="2 3">ZA 5.3</strain>
    </source>
</reference>
<sequence length="318" mass="35792">MAKFSWPAYPKSKAEFEQLMVAIDNLLAAEELKPFQRPLHVGRKFWEAFGWGGLAFPAGELADQPGFQGDVLMAKALRWYKETLGNRLNSYFELGYVPALLGRTIWRVRLAGWYGTVDFFADRNLSNKGVSKGTKIALPSMNILTLIEDLPQGMVDRLSNSEIEAHFKFHMFAVESIQWRNNLPCTNILAVARDDYNCSTQEILEDRYAQARWAAQQCVEKTLKGMLEIAGSIYPKGGRGHDLSNLAKMLHEEHGVVISDHLIKMAHCSTGARYKDEPSTQIQALHANLAALGIYDTLSKSPQVEKLLASYYKEHPIT</sequence>
<proteinExistence type="predicted"/>
<evidence type="ECO:0000313" key="3">
    <source>
        <dbReference type="Proteomes" id="UP000646386"/>
    </source>
</evidence>
<gene>
    <name evidence="2" type="ORF">HU718_004755</name>
</gene>
<reference evidence="2 3" key="1">
    <citation type="journal article" date="2020" name="Microorganisms">
        <title>Reliable Identification of Environmental Pseudomonas Isolates Using the rpoD Gene.</title>
        <authorList>
            <consortium name="The Broad Institute Genome Sequencing Platform"/>
            <person name="Girard L."/>
            <person name="Lood C."/>
            <person name="Rokni-Zadeh H."/>
            <person name="van Noort V."/>
            <person name="Lavigne R."/>
            <person name="De Mot R."/>
        </authorList>
    </citation>
    <scope>NUCLEOTIDE SEQUENCE [LARGE SCALE GENOMIC DNA]</scope>
    <source>
        <strain evidence="2 3">ZA 5.3</strain>
    </source>
</reference>
<dbReference type="Pfam" id="PF05168">
    <property type="entry name" value="HEPN"/>
    <property type="match status" value="1"/>
</dbReference>
<dbReference type="SUPFAM" id="SSF81593">
    <property type="entry name" value="Nucleotidyltransferase substrate binding subunit/domain"/>
    <property type="match status" value="1"/>
</dbReference>
<dbReference type="Proteomes" id="UP000646386">
    <property type="component" value="Chromosome"/>
</dbReference>
<dbReference type="InterPro" id="IPR007842">
    <property type="entry name" value="HEPN_dom"/>
</dbReference>
<dbReference type="Gene3D" id="1.20.120.330">
    <property type="entry name" value="Nucleotidyltransferases domain 2"/>
    <property type="match status" value="1"/>
</dbReference>
<evidence type="ECO:0000313" key="2">
    <source>
        <dbReference type="EMBL" id="QXI07011.1"/>
    </source>
</evidence>
<evidence type="ECO:0000259" key="1">
    <source>
        <dbReference type="PROSITE" id="PS50910"/>
    </source>
</evidence>
<dbReference type="EMBL" id="CP077089">
    <property type="protein sequence ID" value="QXI07011.1"/>
    <property type="molecule type" value="Genomic_DNA"/>
</dbReference>
<name>A0ABX8Q0R1_9PSED</name>
<accession>A0ABX8Q0R1</accession>
<dbReference type="PROSITE" id="PS50910">
    <property type="entry name" value="HEPN"/>
    <property type="match status" value="1"/>
</dbReference>
<organism evidence="2 3">
    <name type="scientific">Pseudomonas tensinigenes</name>
    <dbReference type="NCBI Taxonomy" id="2745511"/>
    <lineage>
        <taxon>Bacteria</taxon>
        <taxon>Pseudomonadati</taxon>
        <taxon>Pseudomonadota</taxon>
        <taxon>Gammaproteobacteria</taxon>
        <taxon>Pseudomonadales</taxon>
        <taxon>Pseudomonadaceae</taxon>
        <taxon>Pseudomonas</taxon>
    </lineage>
</organism>
<dbReference type="RefSeq" id="WP_186615899.1">
    <property type="nucleotide sequence ID" value="NZ_CP077089.1"/>
</dbReference>